<evidence type="ECO:0000313" key="2">
    <source>
        <dbReference type="Proteomes" id="UP001487740"/>
    </source>
</evidence>
<evidence type="ECO:0008006" key="3">
    <source>
        <dbReference type="Google" id="ProtNLM"/>
    </source>
</evidence>
<protein>
    <recommendedName>
        <fullName evidence="3">Secreted protein</fullName>
    </recommendedName>
</protein>
<proteinExistence type="predicted"/>
<accession>A0AAW0TN18</accession>
<organism evidence="1 2">
    <name type="scientific">Scylla paramamosain</name>
    <name type="common">Mud crab</name>
    <dbReference type="NCBI Taxonomy" id="85552"/>
    <lineage>
        <taxon>Eukaryota</taxon>
        <taxon>Metazoa</taxon>
        <taxon>Ecdysozoa</taxon>
        <taxon>Arthropoda</taxon>
        <taxon>Crustacea</taxon>
        <taxon>Multicrustacea</taxon>
        <taxon>Malacostraca</taxon>
        <taxon>Eumalacostraca</taxon>
        <taxon>Eucarida</taxon>
        <taxon>Decapoda</taxon>
        <taxon>Pleocyemata</taxon>
        <taxon>Brachyura</taxon>
        <taxon>Eubrachyura</taxon>
        <taxon>Portunoidea</taxon>
        <taxon>Portunidae</taxon>
        <taxon>Portuninae</taxon>
        <taxon>Scylla</taxon>
    </lineage>
</organism>
<sequence>MLRLVMLGDGVKIQVCVGWCTGALPCPAVPAAPWRRGGRRLVMGRGGCRDGSYIDFSGDRHSPAENLRRLFPALREIGRCGSRRATVGRGARAEGRKERCNEHW</sequence>
<dbReference type="AlphaFoldDB" id="A0AAW0TN18"/>
<name>A0AAW0TN18_SCYPA</name>
<evidence type="ECO:0000313" key="1">
    <source>
        <dbReference type="EMBL" id="KAK8388831.1"/>
    </source>
</evidence>
<reference evidence="1 2" key="1">
    <citation type="submission" date="2023-03" db="EMBL/GenBank/DDBJ databases">
        <title>High-quality genome of Scylla paramamosain provides insights in environmental adaptation.</title>
        <authorList>
            <person name="Zhang L."/>
        </authorList>
    </citation>
    <scope>NUCLEOTIDE SEQUENCE [LARGE SCALE GENOMIC DNA]</scope>
    <source>
        <strain evidence="1">LZ_2023a</strain>
        <tissue evidence="1">Muscle</tissue>
    </source>
</reference>
<dbReference type="EMBL" id="JARAKH010000028">
    <property type="protein sequence ID" value="KAK8388831.1"/>
    <property type="molecule type" value="Genomic_DNA"/>
</dbReference>
<gene>
    <name evidence="1" type="ORF">O3P69_020651</name>
</gene>
<keyword evidence="2" id="KW-1185">Reference proteome</keyword>
<comment type="caution">
    <text evidence="1">The sequence shown here is derived from an EMBL/GenBank/DDBJ whole genome shotgun (WGS) entry which is preliminary data.</text>
</comment>
<dbReference type="Proteomes" id="UP001487740">
    <property type="component" value="Unassembled WGS sequence"/>
</dbReference>